<proteinExistence type="inferred from homology"/>
<keyword evidence="8" id="KW-0408">Iron</keyword>
<dbReference type="Proteomes" id="UP000034387">
    <property type="component" value="Unassembled WGS sequence"/>
</dbReference>
<dbReference type="EC" id="1.8.98.1" evidence="32"/>
<dbReference type="EMBL" id="JJPS01000063">
    <property type="protein sequence ID" value="KKG92045.1"/>
    <property type="molecule type" value="Genomic_DNA"/>
</dbReference>
<dbReference type="PANTHER" id="PTHR42947:SF1">
    <property type="entry name" value="COB--COM HETERODISULFIDE REDUCTASE SUBUNIT B 1"/>
    <property type="match status" value="1"/>
</dbReference>
<dbReference type="EMBL" id="JJPQ01000121">
    <property type="protein sequence ID" value="KKG79988.1"/>
    <property type="molecule type" value="Genomic_DNA"/>
</dbReference>
<dbReference type="EMBL" id="JJPH01000119">
    <property type="protein sequence ID" value="KKG49146.1"/>
    <property type="molecule type" value="Genomic_DNA"/>
</dbReference>
<evidence type="ECO:0000313" key="38">
    <source>
        <dbReference type="Proteomes" id="UP000034074"/>
    </source>
</evidence>
<dbReference type="Proteomes" id="UP000034733">
    <property type="component" value="Unassembled WGS sequence"/>
</dbReference>
<evidence type="ECO:0000313" key="42">
    <source>
        <dbReference type="Proteomes" id="UP000034259"/>
    </source>
</evidence>
<dbReference type="GO" id="GO:0015948">
    <property type="term" value="P:methanogenesis"/>
    <property type="evidence" value="ECO:0007669"/>
    <property type="project" value="UniProtKB-KW"/>
</dbReference>
<dbReference type="EMBL" id="JJPE01000179">
    <property type="protein sequence ID" value="KKG38754.1"/>
    <property type="molecule type" value="Genomic_DNA"/>
</dbReference>
<dbReference type="Pfam" id="PF02754">
    <property type="entry name" value="CCG"/>
    <property type="match status" value="2"/>
</dbReference>
<evidence type="ECO:0000313" key="25">
    <source>
        <dbReference type="EMBL" id="KKH13873.1"/>
    </source>
</evidence>
<evidence type="ECO:0000313" key="48">
    <source>
        <dbReference type="Proteomes" id="UP000034672"/>
    </source>
</evidence>
<dbReference type="Proteomes" id="UP000034074">
    <property type="component" value="Unassembled WGS sequence"/>
</dbReference>
<evidence type="ECO:0000256" key="3">
    <source>
        <dbReference type="ARBA" id="ARBA00010431"/>
    </source>
</evidence>
<dbReference type="OrthoDB" id="144689at2157"/>
<dbReference type="Proteomes" id="UP000034047">
    <property type="component" value="Unassembled WGS sequence"/>
</dbReference>
<evidence type="ECO:0000313" key="49">
    <source>
        <dbReference type="Proteomes" id="UP000034733"/>
    </source>
</evidence>
<evidence type="ECO:0000313" key="32">
    <source>
        <dbReference type="EMBL" id="QIB90764.1"/>
    </source>
</evidence>
<dbReference type="Proteomes" id="UP000034338">
    <property type="component" value="Unassembled WGS sequence"/>
</dbReference>
<evidence type="ECO:0000313" key="53">
    <source>
        <dbReference type="Proteomes" id="UP000034950"/>
    </source>
</evidence>
<keyword evidence="9" id="KW-0411">Iron-sulfur</keyword>
<evidence type="ECO:0000313" key="27">
    <source>
        <dbReference type="EMBL" id="KKH22542.1"/>
    </source>
</evidence>
<dbReference type="EMBL" id="JJPN01000017">
    <property type="protein sequence ID" value="KKG75042.1"/>
    <property type="molecule type" value="Genomic_DNA"/>
</dbReference>
<accession>A0A0F8FRG8</accession>
<dbReference type="EMBL" id="JJPZ01000024">
    <property type="protein sequence ID" value="KKH13873.1"/>
    <property type="molecule type" value="Genomic_DNA"/>
</dbReference>
<evidence type="ECO:0000313" key="21">
    <source>
        <dbReference type="EMBL" id="KKG92045.1"/>
    </source>
</evidence>
<dbReference type="Proteomes" id="UP000034577">
    <property type="component" value="Unassembled WGS sequence"/>
</dbReference>
<dbReference type="Proteomes" id="UP000033878">
    <property type="component" value="Unassembled WGS sequence"/>
</dbReference>
<dbReference type="EMBL" id="JJPF01000027">
    <property type="protein sequence ID" value="KKG45359.1"/>
    <property type="molecule type" value="Genomic_DNA"/>
</dbReference>
<evidence type="ECO:0000313" key="39">
    <source>
        <dbReference type="Proteomes" id="UP000034151"/>
    </source>
</evidence>
<evidence type="ECO:0000313" key="54">
    <source>
        <dbReference type="Proteomes" id="UP000467371"/>
    </source>
</evidence>
<dbReference type="NCBIfam" id="TIGR03288">
    <property type="entry name" value="CoB_CoM_SS_B"/>
    <property type="match status" value="1"/>
</dbReference>
<dbReference type="EMBL" id="JJPX01000098">
    <property type="protein sequence ID" value="KKH09407.1"/>
    <property type="molecule type" value="Genomic_DNA"/>
</dbReference>
<dbReference type="GeneID" id="44086785"/>
<evidence type="ECO:0000256" key="8">
    <source>
        <dbReference type="ARBA" id="ARBA00023004"/>
    </source>
</evidence>
<name>A0A0F8FRG8_METMZ</name>
<organism evidence="17 40">
    <name type="scientific">Methanosarcina mazei</name>
    <name type="common">Methanosarcina frisia</name>
    <dbReference type="NCBI Taxonomy" id="2209"/>
    <lineage>
        <taxon>Archaea</taxon>
        <taxon>Methanobacteriati</taxon>
        <taxon>Methanobacteriota</taxon>
        <taxon>Stenosarchaea group</taxon>
        <taxon>Methanomicrobia</taxon>
        <taxon>Methanosarcinales</taxon>
        <taxon>Methanosarcinaceae</taxon>
        <taxon>Methanosarcina</taxon>
    </lineage>
</organism>
<evidence type="ECO:0000313" key="50">
    <source>
        <dbReference type="Proteomes" id="UP000034820"/>
    </source>
</evidence>
<dbReference type="Proteomes" id="UP000467371">
    <property type="component" value="Chromosome"/>
</dbReference>
<evidence type="ECO:0000313" key="17">
    <source>
        <dbReference type="EMBL" id="KKG55667.1"/>
    </source>
</evidence>
<evidence type="ECO:0000313" key="33">
    <source>
        <dbReference type="Proteomes" id="UP000033878"/>
    </source>
</evidence>
<evidence type="ECO:0000313" key="22">
    <source>
        <dbReference type="EMBL" id="KKH08759.1"/>
    </source>
</evidence>
<evidence type="ECO:0000313" key="16">
    <source>
        <dbReference type="EMBL" id="KKG49146.1"/>
    </source>
</evidence>
<dbReference type="UniPathway" id="UPA00647">
    <property type="reaction ID" value="UER00700"/>
</dbReference>
<dbReference type="EMBL" id="JJQE01000122">
    <property type="protein sequence ID" value="KKH26652.1"/>
    <property type="molecule type" value="Genomic_DNA"/>
</dbReference>
<dbReference type="EMBL" id="JJOU01000183">
    <property type="protein sequence ID" value="KKG10194.1"/>
    <property type="molecule type" value="Genomic_DNA"/>
</dbReference>
<dbReference type="Gene3D" id="1.20.1050.140">
    <property type="match status" value="1"/>
</dbReference>
<evidence type="ECO:0000256" key="7">
    <source>
        <dbReference type="ARBA" id="ARBA00023002"/>
    </source>
</evidence>
<dbReference type="Proteomes" id="UP000034820">
    <property type="component" value="Unassembled WGS sequence"/>
</dbReference>
<evidence type="ECO:0000313" key="14">
    <source>
        <dbReference type="EMBL" id="KKG38754.1"/>
    </source>
</evidence>
<evidence type="ECO:0000313" key="24">
    <source>
        <dbReference type="EMBL" id="KKH13466.1"/>
    </source>
</evidence>
<keyword evidence="5" id="KW-0479">Metal-binding</keyword>
<reference evidence="32 54" key="2">
    <citation type="journal article" date="2020" name="Environ. Microbiol. Rep.">
        <title>Redox cycling of Fe(II) and Fe(III) in magnetite accelerates aceticlastic methanogenesis by Methanosarcina mazei.</title>
        <authorList>
            <person name="Wang H."/>
            <person name="Byrne J.M."/>
            <person name="Liu P."/>
            <person name="Liu J."/>
            <person name="Dong X."/>
            <person name="Lu Y."/>
        </authorList>
    </citation>
    <scope>NUCLEOTIDE SEQUENCE [LARGE SCALE GENOMIC DNA]</scope>
    <source>
        <strain evidence="54">zm-15</strain>
        <strain evidence="32">Zm-15</strain>
    </source>
</reference>
<evidence type="ECO:0000256" key="2">
    <source>
        <dbReference type="ARBA" id="ARBA00004808"/>
    </source>
</evidence>
<evidence type="ECO:0000313" key="30">
    <source>
        <dbReference type="EMBL" id="KKH36952.1"/>
    </source>
</evidence>
<evidence type="ECO:0000313" key="28">
    <source>
        <dbReference type="EMBL" id="KKH26652.1"/>
    </source>
</evidence>
<dbReference type="InterPro" id="IPR004017">
    <property type="entry name" value="Cys_rich_dom"/>
</dbReference>
<evidence type="ECO:0000313" key="12">
    <source>
        <dbReference type="EMBL" id="KKG30985.1"/>
    </source>
</evidence>
<keyword evidence="4" id="KW-0004">4Fe-4S</keyword>
<dbReference type="Proteomes" id="UP000034672">
    <property type="component" value="Unassembled WGS sequence"/>
</dbReference>
<evidence type="ECO:0000256" key="1">
    <source>
        <dbReference type="ARBA" id="ARBA00001966"/>
    </source>
</evidence>
<comment type="similarity">
    <text evidence="3">Belongs to the HdrB family.</text>
</comment>
<dbReference type="GeneID" id="24882580"/>
<dbReference type="Proteomes" id="UP000034409">
    <property type="component" value="Unassembled WGS sequence"/>
</dbReference>
<evidence type="ECO:0000313" key="34">
    <source>
        <dbReference type="Proteomes" id="UP000033889"/>
    </source>
</evidence>
<dbReference type="GO" id="GO:0051539">
    <property type="term" value="F:4 iron, 4 sulfur cluster binding"/>
    <property type="evidence" value="ECO:0007669"/>
    <property type="project" value="UniProtKB-KW"/>
</dbReference>
<dbReference type="EMBL" id="JJQB01000029">
    <property type="protein sequence ID" value="KKH22542.1"/>
    <property type="molecule type" value="Genomic_DNA"/>
</dbReference>
<dbReference type="Proteomes" id="UP000034944">
    <property type="component" value="Unassembled WGS sequence"/>
</dbReference>
<dbReference type="GO" id="GO:0051912">
    <property type="term" value="F:CoB--CoM heterodisulfide reductase activity"/>
    <property type="evidence" value="ECO:0007669"/>
    <property type="project" value="UniProtKB-EC"/>
</dbReference>
<evidence type="ECO:0000313" key="29">
    <source>
        <dbReference type="EMBL" id="KKH32184.1"/>
    </source>
</evidence>
<comment type="pathway">
    <text evidence="2">Cofactor metabolism; coenzyme M-coenzyme B heterodisulfide reduction; coenzyme B and coenzyme M from coenzyme M-coenzyme B heterodisulfide: step 1/1.</text>
</comment>
<dbReference type="EMBL" id="JJQK01000266">
    <property type="protein sequence ID" value="KKH44859.1"/>
    <property type="molecule type" value="Genomic_DNA"/>
</dbReference>
<evidence type="ECO:0000256" key="5">
    <source>
        <dbReference type="ARBA" id="ARBA00022723"/>
    </source>
</evidence>
<feature type="domain" description="Cysteine-rich" evidence="10">
    <location>
        <begin position="15"/>
        <end position="95"/>
    </location>
</feature>
<dbReference type="EMBL" id="JJQF01000052">
    <property type="protein sequence ID" value="KKH32184.1"/>
    <property type="molecule type" value="Genomic_DNA"/>
</dbReference>
<dbReference type="Proteomes" id="UP000034921">
    <property type="component" value="Unassembled WGS sequence"/>
</dbReference>
<evidence type="ECO:0000313" key="19">
    <source>
        <dbReference type="EMBL" id="KKG79988.1"/>
    </source>
</evidence>
<dbReference type="EMBL" id="JJPY01000064">
    <property type="protein sequence ID" value="KKH08759.1"/>
    <property type="molecule type" value="Genomic_DNA"/>
</dbReference>
<dbReference type="InterPro" id="IPR051278">
    <property type="entry name" value="HdrB/HdrD_reductase"/>
</dbReference>
<dbReference type="Proteomes" id="UP000034064">
    <property type="component" value="Unassembled WGS sequence"/>
</dbReference>
<evidence type="ECO:0000313" key="11">
    <source>
        <dbReference type="EMBL" id="KKG10194.1"/>
    </source>
</evidence>
<sequence>MTKNSTDSPERNLSLFLGCIAPNRYPGIESATRNVMERLGISLKELEGASCCPAPGVFQSFDKKTWLTLASRNLCLSEALDADLLTVCNGCYATLADTNRILKEDNDEKAGVNEKLSEIGKEFAGKIEVRHIVEYLFREVSPVKIRDEITHPLDLRVAVHYGCHLIKPSHERKLGSVENPSFFDELVEATGARSIEYEDKTACCGAGGGARSAVQDVALRLMEKKLEHMQRADVDCIVDACPFCHLQFDQGQYELAGLQGKEFSIPVLHYSQLLGLALGYSPEELGIYLNRTQNSEFYTKLGEMAENKFPGKKLGEGIDSQKGGVPV</sequence>
<feature type="domain" description="Cysteine-rich" evidence="10">
    <location>
        <begin position="157"/>
        <end position="249"/>
    </location>
</feature>
<dbReference type="PANTHER" id="PTHR42947">
    <property type="entry name" value="COB--COM HETERODISULFIDE REDUCTASE SUBUNIT B 1"/>
    <property type="match status" value="1"/>
</dbReference>
<comment type="cofactor">
    <cofactor evidence="1">
        <name>[4Fe-4S] cluster</name>
        <dbReference type="ChEBI" id="CHEBI:49883"/>
    </cofactor>
</comment>
<evidence type="ECO:0000313" key="52">
    <source>
        <dbReference type="Proteomes" id="UP000034944"/>
    </source>
</evidence>
<protein>
    <submittedName>
        <fullName evidence="17 32">Disulfide reductase</fullName>
        <ecNumber evidence="32">1.8.98.1</ecNumber>
    </submittedName>
</protein>
<evidence type="ECO:0000313" key="37">
    <source>
        <dbReference type="Proteomes" id="UP000034064"/>
    </source>
</evidence>
<dbReference type="Proteomes" id="UP000033987">
    <property type="component" value="Unassembled WGS sequence"/>
</dbReference>
<dbReference type="EMBL" id="JJPD01000192">
    <property type="protein sequence ID" value="KKG36504.1"/>
    <property type="molecule type" value="Genomic_DNA"/>
</dbReference>
<evidence type="ECO:0000313" key="43">
    <source>
        <dbReference type="Proteomes" id="UP000034338"/>
    </source>
</evidence>
<evidence type="ECO:0000313" key="45">
    <source>
        <dbReference type="Proteomes" id="UP000034409"/>
    </source>
</evidence>
<evidence type="ECO:0000313" key="40">
    <source>
        <dbReference type="Proteomes" id="UP000034195"/>
    </source>
</evidence>
<evidence type="ECO:0000313" key="44">
    <source>
        <dbReference type="Proteomes" id="UP000034387"/>
    </source>
</evidence>
<dbReference type="PATRIC" id="fig|2209.39.peg.3738"/>
<gene>
    <name evidence="32" type="primary">hdrB</name>
    <name evidence="11" type="ORF">DU34_00630</name>
    <name evidence="13" type="ORF">DU35_19920</name>
    <name evidence="16" type="ORF">DU36_17215</name>
    <name evidence="29" type="ORF">DU37_18050</name>
    <name evidence="17" type="ORF">DU38_18040</name>
    <name evidence="15" type="ORF">DU39_17185</name>
    <name evidence="14" type="ORF">DU41_18475</name>
    <name evidence="23" type="ORF">DU42_12380</name>
    <name evidence="24" type="ORF">DU44_08130</name>
    <name evidence="18" type="ORF">DU46_19650</name>
    <name evidence="27" type="ORF">DU48_04795</name>
    <name evidence="12" type="ORF">DU49_03895</name>
    <name evidence="22" type="ORF">DU51_18725</name>
    <name evidence="20" type="ORF">DU57_05225</name>
    <name evidence="21" type="ORF">DU59_14705</name>
    <name evidence="28" type="ORF">DU60_18005</name>
    <name evidence="19" type="ORF">DU61_18610</name>
    <name evidence="25" type="ORF">DU62_19810</name>
    <name evidence="26" type="ORF">DU65_06535</name>
    <name evidence="30" type="ORF">DU71_16675</name>
    <name evidence="31" type="ORF">DU72_19400</name>
    <name evidence="32" type="ORF">FQU78_06560</name>
</gene>
<evidence type="ECO:0000313" key="47">
    <source>
        <dbReference type="Proteomes" id="UP000034667"/>
    </source>
</evidence>
<dbReference type="Proteomes" id="UP000034259">
    <property type="component" value="Unassembled WGS sequence"/>
</dbReference>
<evidence type="ECO:0000313" key="46">
    <source>
        <dbReference type="Proteomes" id="UP000034577"/>
    </source>
</evidence>
<dbReference type="InterPro" id="IPR017678">
    <property type="entry name" value="CoB/CoM_hetero-S_Rdtase_bsu"/>
</dbReference>
<evidence type="ECO:0000256" key="4">
    <source>
        <dbReference type="ARBA" id="ARBA00022485"/>
    </source>
</evidence>
<evidence type="ECO:0000313" key="36">
    <source>
        <dbReference type="Proteomes" id="UP000034047"/>
    </source>
</evidence>
<evidence type="ECO:0000313" key="15">
    <source>
        <dbReference type="EMBL" id="KKG45359.1"/>
    </source>
</evidence>
<dbReference type="EMBL" id="JJPG01000019">
    <property type="protein sequence ID" value="KKG55667.1"/>
    <property type="molecule type" value="Genomic_DNA"/>
</dbReference>
<evidence type="ECO:0000313" key="20">
    <source>
        <dbReference type="EMBL" id="KKG86443.1"/>
    </source>
</evidence>
<dbReference type="EMBL" id="JJQC01000105">
    <property type="protein sequence ID" value="KKH20044.1"/>
    <property type="molecule type" value="Genomic_DNA"/>
</dbReference>
<dbReference type="EMBL" id="JJQI01000100">
    <property type="protein sequence ID" value="KKH36952.1"/>
    <property type="molecule type" value="Genomic_DNA"/>
</dbReference>
<dbReference type="Proteomes" id="UP000034243">
    <property type="component" value="Unassembled WGS sequence"/>
</dbReference>
<dbReference type="AlphaFoldDB" id="A0A0F8FRG8"/>
<dbReference type="RefSeq" id="WP_048036481.1">
    <property type="nucleotide sequence ID" value="NZ_CP042908.1"/>
</dbReference>
<reference evidence="33 34" key="1">
    <citation type="journal article" date="2015" name="ISME J.">
        <title>Genomic and phenotypic differentiation among Methanosarcina mazei populations from Columbia River sediment.</title>
        <authorList>
            <person name="Youngblut N.D."/>
            <person name="Wirth J.S."/>
            <person name="Henriksen J.R."/>
            <person name="Smith M."/>
            <person name="Simon H."/>
            <person name="Metcalf W.W."/>
            <person name="Whitaker R.J."/>
        </authorList>
    </citation>
    <scope>NUCLEOTIDE SEQUENCE [LARGE SCALE GENOMIC DNA]</scope>
    <source>
        <strain evidence="24 37">1.F.A.1A.3</strain>
        <strain evidence="27 49">1.F.A.1B.3</strain>
        <strain evidence="26 35">1.F.A.1B.4</strain>
        <strain evidence="28 51">1.F.M.0.5</strain>
        <strain evidence="29 43">1.H.A.0.1</strain>
        <strain evidence="30 48">1.H.A.1A.4</strain>
        <strain evidence="31 42">1.H.A.2.1</strain>
        <strain evidence="11 36">2.F.T.2.6</strain>
        <strain evidence="12 33">3.F.A.1A.3</strain>
        <strain evidence="13 46">3.F.A.2.12</strain>
        <strain evidence="14 47">3.F.A.2.3</strain>
        <strain evidence="15 39">3.F.A.2.5</strain>
        <strain evidence="17 40">3.F.A.2.6</strain>
        <strain evidence="16 41">3.F.A.2.7</strain>
        <strain evidence="18 38">3.H.A.1A.2</strain>
        <strain evidence="19 34">3.H.A.2.5</strain>
        <strain evidence="20 53">3.H.A.2.6</strain>
        <strain evidence="21 45">3.H.A.2.8</strain>
        <strain evidence="23 44">3.H.M.2.7</strain>
        <strain evidence="22 50">3.H.T.1A.1</strain>
        <strain evidence="25 52">3.H.T.1A.2</strain>
    </source>
</reference>
<evidence type="ECO:0000256" key="9">
    <source>
        <dbReference type="ARBA" id="ARBA00023014"/>
    </source>
</evidence>
<evidence type="ECO:0000313" key="35">
    <source>
        <dbReference type="Proteomes" id="UP000033987"/>
    </source>
</evidence>
<dbReference type="EMBL" id="JJPB01000086">
    <property type="protein sequence ID" value="KKG30985.1"/>
    <property type="molecule type" value="Genomic_DNA"/>
</dbReference>
<dbReference type="Proteomes" id="UP000034667">
    <property type="component" value="Unassembled WGS sequence"/>
</dbReference>
<evidence type="ECO:0000313" key="41">
    <source>
        <dbReference type="Proteomes" id="UP000034243"/>
    </source>
</evidence>
<dbReference type="GO" id="GO:0046872">
    <property type="term" value="F:metal ion binding"/>
    <property type="evidence" value="ECO:0007669"/>
    <property type="project" value="UniProtKB-KW"/>
</dbReference>
<evidence type="ECO:0000259" key="10">
    <source>
        <dbReference type="Pfam" id="PF02754"/>
    </source>
</evidence>
<evidence type="ECO:0000313" key="23">
    <source>
        <dbReference type="EMBL" id="KKH09407.1"/>
    </source>
</evidence>
<evidence type="ECO:0000313" key="51">
    <source>
        <dbReference type="Proteomes" id="UP000034921"/>
    </source>
</evidence>
<dbReference type="EMBL" id="JJPR01000090">
    <property type="protein sequence ID" value="KKG86443.1"/>
    <property type="molecule type" value="Genomic_DNA"/>
</dbReference>
<keyword evidence="6" id="KW-0484">Methanogenesis</keyword>
<evidence type="ECO:0000313" key="26">
    <source>
        <dbReference type="EMBL" id="KKH20044.1"/>
    </source>
</evidence>
<evidence type="ECO:0000256" key="6">
    <source>
        <dbReference type="ARBA" id="ARBA00022994"/>
    </source>
</evidence>
<dbReference type="Proteomes" id="UP000033889">
    <property type="component" value="Unassembled WGS sequence"/>
</dbReference>
<dbReference type="Proteomes" id="UP000034151">
    <property type="component" value="Unassembled WGS sequence"/>
</dbReference>
<keyword evidence="7 32" id="KW-0560">Oxidoreductase</keyword>
<dbReference type="EMBL" id="CP042908">
    <property type="protein sequence ID" value="QIB90764.1"/>
    <property type="molecule type" value="Genomic_DNA"/>
</dbReference>
<dbReference type="Proteomes" id="UP000034195">
    <property type="component" value="Unassembled WGS sequence"/>
</dbReference>
<dbReference type="EMBL" id="JJQA01000117">
    <property type="protein sequence ID" value="KKH13466.1"/>
    <property type="molecule type" value="Genomic_DNA"/>
</dbReference>
<evidence type="ECO:0000313" key="31">
    <source>
        <dbReference type="EMBL" id="KKH44859.1"/>
    </source>
</evidence>
<evidence type="ECO:0000313" key="13">
    <source>
        <dbReference type="EMBL" id="KKG36504.1"/>
    </source>
</evidence>
<dbReference type="Proteomes" id="UP000034950">
    <property type="component" value="Unassembled WGS sequence"/>
</dbReference>
<evidence type="ECO:0000313" key="18">
    <source>
        <dbReference type="EMBL" id="KKG75042.1"/>
    </source>
</evidence>